<feature type="region of interest" description="Disordered" evidence="3">
    <location>
        <begin position="1"/>
        <end position="24"/>
    </location>
</feature>
<name>A0A5C8ZIQ3_9ACTN</name>
<feature type="compositionally biased region" description="Polar residues" evidence="3">
    <location>
        <begin position="1"/>
        <end position="10"/>
    </location>
</feature>
<keyword evidence="2" id="KW-0378">Hydrolase</keyword>
<dbReference type="EMBL" id="VKAC01000001">
    <property type="protein sequence ID" value="TXR57945.1"/>
    <property type="molecule type" value="Genomic_DNA"/>
</dbReference>
<dbReference type="PANTHER" id="PTHR47572">
    <property type="entry name" value="LIPOPROTEIN-RELATED"/>
    <property type="match status" value="1"/>
</dbReference>
<organism evidence="5 6">
    <name type="scientific">Quadrisphaera setariae</name>
    <dbReference type="NCBI Taxonomy" id="2593304"/>
    <lineage>
        <taxon>Bacteria</taxon>
        <taxon>Bacillati</taxon>
        <taxon>Actinomycetota</taxon>
        <taxon>Actinomycetes</taxon>
        <taxon>Kineosporiales</taxon>
        <taxon>Kineosporiaceae</taxon>
        <taxon>Quadrisphaera</taxon>
    </lineage>
</organism>
<dbReference type="AlphaFoldDB" id="A0A5C8ZIQ3"/>
<feature type="domain" description="SMP-30/Gluconolactonase/LRE-like region" evidence="4">
    <location>
        <begin position="52"/>
        <end position="327"/>
    </location>
</feature>
<dbReference type="Gene3D" id="2.120.10.30">
    <property type="entry name" value="TolB, C-terminal domain"/>
    <property type="match status" value="1"/>
</dbReference>
<proteinExistence type="inferred from homology"/>
<dbReference type="Proteomes" id="UP000321234">
    <property type="component" value="Unassembled WGS sequence"/>
</dbReference>
<evidence type="ECO:0000313" key="6">
    <source>
        <dbReference type="Proteomes" id="UP000321234"/>
    </source>
</evidence>
<gene>
    <name evidence="5" type="ORF">FMM08_01585</name>
</gene>
<comment type="caution">
    <text evidence="5">The sequence shown here is derived from an EMBL/GenBank/DDBJ whole genome shotgun (WGS) entry which is preliminary data.</text>
</comment>
<dbReference type="InterPro" id="IPR051262">
    <property type="entry name" value="SMP-30/CGR1_Lactonase"/>
</dbReference>
<evidence type="ECO:0000256" key="2">
    <source>
        <dbReference type="ARBA" id="ARBA00022801"/>
    </source>
</evidence>
<accession>A0A5C8ZIQ3</accession>
<evidence type="ECO:0000313" key="5">
    <source>
        <dbReference type="EMBL" id="TXR57945.1"/>
    </source>
</evidence>
<keyword evidence="6" id="KW-1185">Reference proteome</keyword>
<dbReference type="GO" id="GO:0016787">
    <property type="term" value="F:hydrolase activity"/>
    <property type="evidence" value="ECO:0007669"/>
    <property type="project" value="UniProtKB-KW"/>
</dbReference>
<dbReference type="OrthoDB" id="241638at2"/>
<comment type="similarity">
    <text evidence="1">Belongs to the SMP-30/CGR1 family.</text>
</comment>
<dbReference type="PANTHER" id="PTHR47572:SF4">
    <property type="entry name" value="LACTONASE DRP35"/>
    <property type="match status" value="1"/>
</dbReference>
<evidence type="ECO:0000256" key="3">
    <source>
        <dbReference type="SAM" id="MobiDB-lite"/>
    </source>
</evidence>
<sequence length="343" mass="36236">MGTTSSGPSRSTHDDGGDATAGAGGVDGVDASLVPLLAPGARLEHLVGGSTWTEGPVWLPDEGPDGGVVRFSDIPGDRILFYEPGTGASGVHRSGVEHTNGRARWPGGGVVQCSHGRRRVELEQPSPEGPGGEPLVTELVSRWRGARLNSPNDVVVDRRGSVWFTDPTYGLFQPREGHPGDREYGGCHVFRLDPDGELEAVATDLEQPNGLAFSPDETRLYVADTGKISDRAGDSAHHVRAFDVVVGDDDRRRLAGGAVLHVCERGVVDGFRVDSEGRLWCSSEDAVLVLAPSGELLGRVAVPEVVSNVCFGPENASGGQDLYVTASTSLYRISTAVRSAEPR</sequence>
<evidence type="ECO:0000256" key="1">
    <source>
        <dbReference type="ARBA" id="ARBA00008853"/>
    </source>
</evidence>
<protein>
    <submittedName>
        <fullName evidence="5">SMP-30/gluconolactonase/LRE family protein</fullName>
    </submittedName>
</protein>
<dbReference type="SUPFAM" id="SSF63829">
    <property type="entry name" value="Calcium-dependent phosphotriesterase"/>
    <property type="match status" value="1"/>
</dbReference>
<evidence type="ECO:0000259" key="4">
    <source>
        <dbReference type="Pfam" id="PF08450"/>
    </source>
</evidence>
<dbReference type="InterPro" id="IPR013658">
    <property type="entry name" value="SGL"/>
</dbReference>
<dbReference type="InterPro" id="IPR011042">
    <property type="entry name" value="6-blade_b-propeller_TolB-like"/>
</dbReference>
<dbReference type="Pfam" id="PF08450">
    <property type="entry name" value="SGL"/>
    <property type="match status" value="1"/>
</dbReference>
<reference evidence="5 6" key="1">
    <citation type="submission" date="2019-07" db="EMBL/GenBank/DDBJ databases">
        <title>Quadrisphaera sp. strain DD2A genome sequencing and assembly.</title>
        <authorList>
            <person name="Kim I."/>
        </authorList>
    </citation>
    <scope>NUCLEOTIDE SEQUENCE [LARGE SCALE GENOMIC DNA]</scope>
    <source>
        <strain evidence="5 6">DD2A</strain>
    </source>
</reference>
<dbReference type="RefSeq" id="WP_147924556.1">
    <property type="nucleotide sequence ID" value="NZ_VKAC01000001.1"/>
</dbReference>